<reference evidence="1 2" key="1">
    <citation type="journal article" date="2024" name="G3 (Bethesda)">
        <title>Genome assembly of Hibiscus sabdariffa L. provides insights into metabolisms of medicinal natural products.</title>
        <authorList>
            <person name="Kim T."/>
        </authorList>
    </citation>
    <scope>NUCLEOTIDE SEQUENCE [LARGE SCALE GENOMIC DNA]</scope>
    <source>
        <strain evidence="1">TK-2024</strain>
        <tissue evidence="1">Old leaves</tissue>
    </source>
</reference>
<protein>
    <submittedName>
        <fullName evidence="1">Uncharacterized protein</fullName>
    </submittedName>
</protein>
<evidence type="ECO:0000313" key="1">
    <source>
        <dbReference type="EMBL" id="KAK8513246.1"/>
    </source>
</evidence>
<evidence type="ECO:0000313" key="2">
    <source>
        <dbReference type="Proteomes" id="UP001472677"/>
    </source>
</evidence>
<keyword evidence="2" id="KW-1185">Reference proteome</keyword>
<dbReference type="EMBL" id="JBBPBM010000070">
    <property type="protein sequence ID" value="KAK8513246.1"/>
    <property type="molecule type" value="Genomic_DNA"/>
</dbReference>
<comment type="caution">
    <text evidence="1">The sequence shown here is derived from an EMBL/GenBank/DDBJ whole genome shotgun (WGS) entry which is preliminary data.</text>
</comment>
<proteinExistence type="predicted"/>
<gene>
    <name evidence="1" type="ORF">V6N12_037736</name>
</gene>
<dbReference type="Proteomes" id="UP001472677">
    <property type="component" value="Unassembled WGS sequence"/>
</dbReference>
<sequence>MGMIPQGRDGLDLLTIALNERKYIGAKVVGNEEEIVREIARLLEIFECQRVFITTGGELVTMNALLAVPVV</sequence>
<accession>A0ABR2C1J3</accession>
<name>A0ABR2C1J3_9ROSI</name>
<organism evidence="1 2">
    <name type="scientific">Hibiscus sabdariffa</name>
    <name type="common">roselle</name>
    <dbReference type="NCBI Taxonomy" id="183260"/>
    <lineage>
        <taxon>Eukaryota</taxon>
        <taxon>Viridiplantae</taxon>
        <taxon>Streptophyta</taxon>
        <taxon>Embryophyta</taxon>
        <taxon>Tracheophyta</taxon>
        <taxon>Spermatophyta</taxon>
        <taxon>Magnoliopsida</taxon>
        <taxon>eudicotyledons</taxon>
        <taxon>Gunneridae</taxon>
        <taxon>Pentapetalae</taxon>
        <taxon>rosids</taxon>
        <taxon>malvids</taxon>
        <taxon>Malvales</taxon>
        <taxon>Malvaceae</taxon>
        <taxon>Malvoideae</taxon>
        <taxon>Hibiscus</taxon>
    </lineage>
</organism>